<dbReference type="InterPro" id="IPR019546">
    <property type="entry name" value="TAT_signal_bac_arc"/>
</dbReference>
<reference evidence="5 6" key="1">
    <citation type="submission" date="2016-10" db="EMBL/GenBank/DDBJ databases">
        <authorList>
            <person name="de Groot N.N."/>
        </authorList>
    </citation>
    <scope>NUCLEOTIDE SEQUENCE [LARGE SCALE GENOMIC DNA]</scope>
    <source>
        <strain evidence="5 6">DSM 8423</strain>
    </source>
</reference>
<evidence type="ECO:0000259" key="4">
    <source>
        <dbReference type="Pfam" id="PF04015"/>
    </source>
</evidence>
<keyword evidence="3" id="KW-0411">Iron-sulfur</keyword>
<dbReference type="RefSeq" id="WP_093882402.1">
    <property type="nucleotide sequence ID" value="NZ_FOBS01000004.1"/>
</dbReference>
<evidence type="ECO:0000256" key="3">
    <source>
        <dbReference type="ARBA" id="ARBA00023014"/>
    </source>
</evidence>
<feature type="domain" description="DUF362" evidence="4">
    <location>
        <begin position="70"/>
        <end position="264"/>
    </location>
</feature>
<dbReference type="Pfam" id="PF04015">
    <property type="entry name" value="DUF362"/>
    <property type="match status" value="1"/>
</dbReference>
<dbReference type="InterPro" id="IPR006311">
    <property type="entry name" value="TAT_signal"/>
</dbReference>
<dbReference type="OrthoDB" id="9785671at2"/>
<dbReference type="GO" id="GO:0030313">
    <property type="term" value="C:cell envelope"/>
    <property type="evidence" value="ECO:0007669"/>
    <property type="project" value="UniProtKB-SubCell"/>
</dbReference>
<dbReference type="InterPro" id="IPR007160">
    <property type="entry name" value="DUF362"/>
</dbReference>
<evidence type="ECO:0000256" key="2">
    <source>
        <dbReference type="ARBA" id="ARBA00011771"/>
    </source>
</evidence>
<protein>
    <submittedName>
        <fullName evidence="5">Uncharacterized conserved protein, DUF362 family</fullName>
    </submittedName>
</protein>
<evidence type="ECO:0000313" key="6">
    <source>
        <dbReference type="Proteomes" id="UP000198744"/>
    </source>
</evidence>
<proteinExistence type="predicted"/>
<dbReference type="AlphaFoldDB" id="A0A1H7VKT9"/>
<accession>A0A1H7VKT9</accession>
<comment type="subcellular location">
    <subcellularLocation>
        <location evidence="1">Cell envelope</location>
    </subcellularLocation>
</comment>
<sequence length="300" mass="32362">MNRRDFLKSALVTGAALSLPVGMDPVLAVLQAAERPDLAVARGMPPAKITRAAIDSLGGMKRFVSRGDIVVVKPNIGWDRTPEYAANTNPEVVATAVRLCFEAGAKQVKVFDHPVNDPRRTYTQSGISAAASAAGASVSFTDSRKFKEMRINGNSLKSWPLYSEVFEADKVINIPVAKTHGTARLTLGMKNWMGVMGGWRGRIHQRIDESLVDLATFIRPTLTILDAVRILTDNGPQGGNLADVRQLNLVIAGTDAVAVDAFGATLFGMKPADLGFVRIGHQRRLGSMDLAAMKIKRITL</sequence>
<dbReference type="Pfam" id="PF10518">
    <property type="entry name" value="TAT_signal"/>
    <property type="match status" value="1"/>
</dbReference>
<name>A0A1H7VKT9_9BACT</name>
<comment type="subunit">
    <text evidence="2">Heterodimer of a large and a small subunit.</text>
</comment>
<evidence type="ECO:0000256" key="1">
    <source>
        <dbReference type="ARBA" id="ARBA00004196"/>
    </source>
</evidence>
<organism evidence="5 6">
    <name type="scientific">Syntrophus gentianae</name>
    <dbReference type="NCBI Taxonomy" id="43775"/>
    <lineage>
        <taxon>Bacteria</taxon>
        <taxon>Pseudomonadati</taxon>
        <taxon>Thermodesulfobacteriota</taxon>
        <taxon>Syntrophia</taxon>
        <taxon>Syntrophales</taxon>
        <taxon>Syntrophaceae</taxon>
        <taxon>Syntrophus</taxon>
    </lineage>
</organism>
<dbReference type="STRING" id="43775.SAMN04489760_10444"/>
<gene>
    <name evidence="5" type="ORF">SAMN04489760_10444</name>
</gene>
<keyword evidence="3" id="KW-0408">Iron</keyword>
<keyword evidence="6" id="KW-1185">Reference proteome</keyword>
<dbReference type="Proteomes" id="UP000198744">
    <property type="component" value="Unassembled WGS sequence"/>
</dbReference>
<dbReference type="EMBL" id="FOBS01000004">
    <property type="protein sequence ID" value="SEM09843.1"/>
    <property type="molecule type" value="Genomic_DNA"/>
</dbReference>
<keyword evidence="3" id="KW-0479">Metal-binding</keyword>
<dbReference type="PROSITE" id="PS51318">
    <property type="entry name" value="TAT"/>
    <property type="match status" value="1"/>
</dbReference>
<evidence type="ECO:0000313" key="5">
    <source>
        <dbReference type="EMBL" id="SEM09843.1"/>
    </source>
</evidence>
<dbReference type="GO" id="GO:0051536">
    <property type="term" value="F:iron-sulfur cluster binding"/>
    <property type="evidence" value="ECO:0007669"/>
    <property type="project" value="UniProtKB-KW"/>
</dbReference>